<reference evidence="2 3" key="1">
    <citation type="submission" date="2019-08" db="EMBL/GenBank/DDBJ databases">
        <title>Deep-cultivation of Planctomycetes and their phenomic and genomic characterization uncovers novel biology.</title>
        <authorList>
            <person name="Wiegand S."/>
            <person name="Jogler M."/>
            <person name="Boedeker C."/>
            <person name="Pinto D."/>
            <person name="Vollmers J."/>
            <person name="Rivas-Marin E."/>
            <person name="Kohn T."/>
            <person name="Peeters S.H."/>
            <person name="Heuer A."/>
            <person name="Rast P."/>
            <person name="Oberbeckmann S."/>
            <person name="Bunk B."/>
            <person name="Jeske O."/>
            <person name="Meyerdierks A."/>
            <person name="Storesund J.E."/>
            <person name="Kallscheuer N."/>
            <person name="Luecker S."/>
            <person name="Lage O.M."/>
            <person name="Pohl T."/>
            <person name="Merkel B.J."/>
            <person name="Hornburger P."/>
            <person name="Mueller R.-W."/>
            <person name="Bruemmer F."/>
            <person name="Labrenz M."/>
            <person name="Spormann A.M."/>
            <person name="Op den Camp H."/>
            <person name="Overmann J."/>
            <person name="Amann R."/>
            <person name="Jetten M.S.M."/>
            <person name="Mascher T."/>
            <person name="Medema M.H."/>
            <person name="Devos D.P."/>
            <person name="Kaster A.-K."/>
            <person name="Ovreas L."/>
            <person name="Rohde M."/>
            <person name="Galperin M.Y."/>
            <person name="Jogler C."/>
        </authorList>
    </citation>
    <scope>NUCLEOTIDE SEQUENCE [LARGE SCALE GENOMIC DNA]</scope>
    <source>
        <strain evidence="2 3">UC8</strain>
    </source>
</reference>
<dbReference type="AlphaFoldDB" id="A0A5B9QLW1"/>
<feature type="region of interest" description="Disordered" evidence="1">
    <location>
        <begin position="293"/>
        <end position="343"/>
    </location>
</feature>
<evidence type="ECO:0000313" key="3">
    <source>
        <dbReference type="Proteomes" id="UP000325286"/>
    </source>
</evidence>
<organism evidence="2 3">
    <name type="scientific">Roseimaritima ulvae</name>
    <dbReference type="NCBI Taxonomy" id="980254"/>
    <lineage>
        <taxon>Bacteria</taxon>
        <taxon>Pseudomonadati</taxon>
        <taxon>Planctomycetota</taxon>
        <taxon>Planctomycetia</taxon>
        <taxon>Pirellulales</taxon>
        <taxon>Pirellulaceae</taxon>
        <taxon>Roseimaritima</taxon>
    </lineage>
</organism>
<proteinExistence type="predicted"/>
<protein>
    <recommendedName>
        <fullName evidence="4">Transmembrane protein</fullName>
    </recommendedName>
</protein>
<name>A0A5B9QLW1_9BACT</name>
<feature type="region of interest" description="Disordered" evidence="1">
    <location>
        <begin position="63"/>
        <end position="93"/>
    </location>
</feature>
<keyword evidence="3" id="KW-1185">Reference proteome</keyword>
<feature type="region of interest" description="Disordered" evidence="1">
    <location>
        <begin position="132"/>
        <end position="168"/>
    </location>
</feature>
<sequence length="672" mass="73146">MADLVARLGPPPSIIIEDWREQLVEWIRDDDRAAAKLSADRLAVDAENRLSWIERDAQLGANQLAPHQRHCRKPNPGENAKRGQPSPPSRAASQAVVQALLRQLTAPSERNAGSSATLSRPCAHQSVEIVEHPPAGEGSDQGPAQPRNFVPKTRRPAGHRPASHRPAPRIRRTILAAVSLAALGVLVWVAGPSDHASVDRSHHRGQRSEIAQADSATQDGSAVELEPSTSGSRPNAFAAAPLTAGELSNLDLLATDPASGSANSPNASSALAMQPWFPSATAAPTSPLIDATDAERSRENLPDGAADEAPSPGAEIRSEQEEREQEEREQEEREQVEREQVEPRAVDAAVRVRRGPAVSLPASDAVEHSVMLVDHPITGLIIQELASGAELELAGHADGKWAIQADKSAEQPQQLAWIEATASETRFRWTAAAATSSAARQLPNARLRIDSASGSSLLYLRPTIEIDPLPLSFNELDQRTAWSLGSPIAAMGSRLQIDLDLPDDVQLAWIEPPATQPPRRMRAVAQLLSKEDEFVALRIRWDIQAGVRLSCRQRTAARLDTSMPWQLVSLPQLSRSADQLIASLARQQQLLERLLAMYSDADYQQRKALRPRRDGLQQQVEAMSTAAERMSQLIRLMEQLEAEGTIRFELTTTWPDATQTILVTGVEAKDTP</sequence>
<evidence type="ECO:0008006" key="4">
    <source>
        <dbReference type="Google" id="ProtNLM"/>
    </source>
</evidence>
<dbReference type="KEGG" id="rul:UC8_20710"/>
<evidence type="ECO:0000313" key="2">
    <source>
        <dbReference type="EMBL" id="QEG40067.1"/>
    </source>
</evidence>
<evidence type="ECO:0000256" key="1">
    <source>
        <dbReference type="SAM" id="MobiDB-lite"/>
    </source>
</evidence>
<dbReference type="EMBL" id="CP042914">
    <property type="protein sequence ID" value="QEG40067.1"/>
    <property type="molecule type" value="Genomic_DNA"/>
</dbReference>
<feature type="region of interest" description="Disordered" evidence="1">
    <location>
        <begin position="195"/>
        <end position="236"/>
    </location>
</feature>
<feature type="compositionally biased region" description="Basic and acidic residues" evidence="1">
    <location>
        <begin position="330"/>
        <end position="343"/>
    </location>
</feature>
<accession>A0A5B9QLW1</accession>
<feature type="compositionally biased region" description="Basic residues" evidence="1">
    <location>
        <begin position="152"/>
        <end position="168"/>
    </location>
</feature>
<gene>
    <name evidence="2" type="ORF">UC8_20710</name>
</gene>
<dbReference type="Proteomes" id="UP000325286">
    <property type="component" value="Chromosome"/>
</dbReference>